<evidence type="ECO:0000313" key="3">
    <source>
        <dbReference type="Proteomes" id="UP000295707"/>
    </source>
</evidence>
<gene>
    <name evidence="2" type="ORF">DFR30_2802</name>
</gene>
<dbReference type="OrthoDB" id="9800607at2"/>
<evidence type="ECO:0000313" key="2">
    <source>
        <dbReference type="EMBL" id="TCK19491.1"/>
    </source>
</evidence>
<reference evidence="2 3" key="1">
    <citation type="submission" date="2019-03" db="EMBL/GenBank/DDBJ databases">
        <title>Genomic Encyclopedia of Type Strains, Phase IV (KMG-IV): sequencing the most valuable type-strain genomes for metagenomic binning, comparative biology and taxonomic classification.</title>
        <authorList>
            <person name="Goeker M."/>
        </authorList>
    </citation>
    <scope>NUCLEOTIDE SEQUENCE [LARGE SCALE GENOMIC DNA]</scope>
    <source>
        <strain evidence="2 3">DSM 19610</strain>
    </source>
</reference>
<evidence type="ECO:0000256" key="1">
    <source>
        <dbReference type="SAM" id="Phobius"/>
    </source>
</evidence>
<proteinExistence type="predicted"/>
<dbReference type="InterPro" id="IPR027396">
    <property type="entry name" value="DsrEFH-like"/>
</dbReference>
<sequence length="200" mass="21394">MATQIHTDTGMKPAVNTPGIHTFSSEDRISLLEQEVQELRRNTPDSNKVTLLMFSGDQDKALAGLTVATTAAAMGMDVTLFFTFWGINVLKQKRLYAGKNIKEKMIDLMTPAGANSMGVSKLNMLGAGAGMLKQMMHDKHVASAEELLELAIDNGVHVIACSMTLQVMGIKEDELIGGIDVAGAASYLAEASQSGCTLFI</sequence>
<keyword evidence="1" id="KW-1133">Transmembrane helix</keyword>
<dbReference type="Pfam" id="PF13686">
    <property type="entry name" value="DrsE_2"/>
    <property type="match status" value="1"/>
</dbReference>
<keyword evidence="1" id="KW-0472">Membrane</keyword>
<accession>A0A4R1HFD5</accession>
<dbReference type="Gene3D" id="3.40.1260.10">
    <property type="entry name" value="DsrEFH-like"/>
    <property type="match status" value="1"/>
</dbReference>
<dbReference type="SUPFAM" id="SSF75169">
    <property type="entry name" value="DsrEFH-like"/>
    <property type="match status" value="1"/>
</dbReference>
<keyword evidence="1" id="KW-0812">Transmembrane</keyword>
<dbReference type="PANTHER" id="PTHR34655:SF2">
    <property type="entry name" value="PEROXIREDOXIN FAMILY PROTEIN"/>
    <property type="match status" value="1"/>
</dbReference>
<dbReference type="EMBL" id="SMFX01000001">
    <property type="protein sequence ID" value="TCK19491.1"/>
    <property type="molecule type" value="Genomic_DNA"/>
</dbReference>
<comment type="caution">
    <text evidence="2">The sequence shown here is derived from an EMBL/GenBank/DDBJ whole genome shotgun (WGS) entry which is preliminary data.</text>
</comment>
<dbReference type="RefSeq" id="WP_132974209.1">
    <property type="nucleotide sequence ID" value="NZ_SMFX01000001.1"/>
</dbReference>
<name>A0A4R1HFD5_9GAMM</name>
<keyword evidence="3" id="KW-1185">Reference proteome</keyword>
<organism evidence="2 3">
    <name type="scientific">Thiogranum longum</name>
    <dbReference type="NCBI Taxonomy" id="1537524"/>
    <lineage>
        <taxon>Bacteria</taxon>
        <taxon>Pseudomonadati</taxon>
        <taxon>Pseudomonadota</taxon>
        <taxon>Gammaproteobacteria</taxon>
        <taxon>Chromatiales</taxon>
        <taxon>Ectothiorhodospiraceae</taxon>
        <taxon>Thiogranum</taxon>
    </lineage>
</organism>
<dbReference type="AlphaFoldDB" id="A0A4R1HFD5"/>
<dbReference type="PANTHER" id="PTHR34655">
    <property type="entry name" value="CONSERVED WITHIN P. AEROPHILUM"/>
    <property type="match status" value="1"/>
</dbReference>
<protein>
    <submittedName>
        <fullName evidence="2">Peroxiredoxin family protein</fullName>
    </submittedName>
</protein>
<dbReference type="Proteomes" id="UP000295707">
    <property type="component" value="Unassembled WGS sequence"/>
</dbReference>
<feature type="transmembrane region" description="Helical" evidence="1">
    <location>
        <begin position="61"/>
        <end position="85"/>
    </location>
</feature>
<dbReference type="InterPro" id="IPR032836">
    <property type="entry name" value="DsrE2-like"/>
</dbReference>